<dbReference type="GO" id="GO:0140078">
    <property type="term" value="F:class I DNA-(apurinic or apyrimidinic site) endonuclease activity"/>
    <property type="evidence" value="ECO:0007669"/>
    <property type="project" value="UniProtKB-EC"/>
</dbReference>
<protein>
    <recommendedName>
        <fullName evidence="5">DNA polymerase beta</fullName>
        <ecNumber evidence="3">2.7.7.7</ecNumber>
        <ecNumber evidence="4">4.2.99.18</ecNumber>
    </recommendedName>
    <alternativeName>
        <fullName evidence="16">5'-deoxyribose-phosphate lyase</fullName>
    </alternativeName>
    <alternativeName>
        <fullName evidence="17">AP lyase</fullName>
    </alternativeName>
</protein>
<evidence type="ECO:0000256" key="8">
    <source>
        <dbReference type="ARBA" id="ARBA00022679"/>
    </source>
</evidence>
<dbReference type="eggNOG" id="COG1796">
    <property type="taxonomic scope" value="Bacteria"/>
</dbReference>
<keyword evidence="26" id="KW-1185">Reference proteome</keyword>
<dbReference type="EMBL" id="CP002829">
    <property type="protein sequence ID" value="AEH23575.1"/>
    <property type="molecule type" value="Genomic_DNA"/>
</dbReference>
<evidence type="ECO:0000256" key="4">
    <source>
        <dbReference type="ARBA" id="ARBA00012720"/>
    </source>
</evidence>
<dbReference type="InterPro" id="IPR002008">
    <property type="entry name" value="DNA_pol_X_beta-like"/>
</dbReference>
<dbReference type="GO" id="GO:0006281">
    <property type="term" value="P:DNA repair"/>
    <property type="evidence" value="ECO:0007669"/>
    <property type="project" value="UniProtKB-KW"/>
</dbReference>
<feature type="domain" description="Helix-hairpin-helix DNA-binding motif class 1" evidence="22">
    <location>
        <begin position="156"/>
        <end position="175"/>
    </location>
</feature>
<dbReference type="InterPro" id="IPR029398">
    <property type="entry name" value="PolB_thumb"/>
</dbReference>
<dbReference type="PIRSF" id="PIRSF005047">
    <property type="entry name" value="UCP005047_YshC"/>
    <property type="match status" value="1"/>
</dbReference>
<dbReference type="NCBIfam" id="NF006375">
    <property type="entry name" value="PRK08609.1"/>
    <property type="match status" value="1"/>
</dbReference>
<dbReference type="InterPro" id="IPR004013">
    <property type="entry name" value="PHP_dom"/>
</dbReference>
<dbReference type="CDD" id="cd07436">
    <property type="entry name" value="PHP_PolX"/>
    <property type="match status" value="1"/>
</dbReference>
<evidence type="ECO:0000256" key="9">
    <source>
        <dbReference type="ARBA" id="ARBA00022695"/>
    </source>
</evidence>
<dbReference type="GO" id="GO:0003887">
    <property type="term" value="F:DNA-directed DNA polymerase activity"/>
    <property type="evidence" value="ECO:0007669"/>
    <property type="project" value="UniProtKB-KW"/>
</dbReference>
<evidence type="ECO:0000256" key="14">
    <source>
        <dbReference type="ARBA" id="ARBA00023053"/>
    </source>
</evidence>
<evidence type="ECO:0000256" key="20">
    <source>
        <dbReference type="ARBA" id="ARBA00045548"/>
    </source>
</evidence>
<keyword evidence="12" id="KW-0832">Ubl conjugation</keyword>
<dbReference type="InterPro" id="IPR003583">
    <property type="entry name" value="Hlx-hairpin-Hlx_DNA-bd_motif"/>
</dbReference>
<evidence type="ECO:0000256" key="16">
    <source>
        <dbReference type="ARBA" id="ARBA00035717"/>
    </source>
</evidence>
<dbReference type="InterPro" id="IPR022311">
    <property type="entry name" value="PolX-like"/>
</dbReference>
<evidence type="ECO:0000256" key="11">
    <source>
        <dbReference type="ARBA" id="ARBA00022763"/>
    </source>
</evidence>
<dbReference type="InterPro" id="IPR047967">
    <property type="entry name" value="PolX_PHP"/>
</dbReference>
<keyword evidence="9" id="KW-0548">Nucleotidyltransferase</keyword>
<gene>
    <name evidence="25" type="ordered locus">TOPB45_1497</name>
</gene>
<dbReference type="InterPro" id="IPR037160">
    <property type="entry name" value="DNA_Pol_thumb_sf"/>
</dbReference>
<dbReference type="SUPFAM" id="SSF89550">
    <property type="entry name" value="PHP domain-like"/>
    <property type="match status" value="1"/>
</dbReference>
<dbReference type="Gene3D" id="3.30.210.10">
    <property type="entry name" value="DNA polymerase, thumb domain"/>
    <property type="match status" value="1"/>
</dbReference>
<dbReference type="Pfam" id="PF02811">
    <property type="entry name" value="PHP"/>
    <property type="match status" value="1"/>
</dbReference>
<evidence type="ECO:0000256" key="2">
    <source>
        <dbReference type="ARBA" id="ARBA00004496"/>
    </source>
</evidence>
<evidence type="ECO:0000256" key="7">
    <source>
        <dbReference type="ARBA" id="ARBA00022634"/>
    </source>
</evidence>
<evidence type="ECO:0000256" key="1">
    <source>
        <dbReference type="ARBA" id="ARBA00001946"/>
    </source>
</evidence>
<dbReference type="PATRIC" id="fig|795359.3.peg.1524"/>
<evidence type="ECO:0000256" key="19">
    <source>
        <dbReference type="ARBA" id="ARBA00044678"/>
    </source>
</evidence>
<dbReference type="InterPro" id="IPR010996">
    <property type="entry name" value="HHH_MUS81"/>
</dbReference>
<evidence type="ECO:0000256" key="13">
    <source>
        <dbReference type="ARBA" id="ARBA00022932"/>
    </source>
</evidence>
<feature type="domain" description="Helix-hairpin-helix DNA-binding motif class 1" evidence="22">
    <location>
        <begin position="121"/>
        <end position="140"/>
    </location>
</feature>
<evidence type="ECO:0000256" key="12">
    <source>
        <dbReference type="ARBA" id="ARBA00022843"/>
    </source>
</evidence>
<accession>F8C3E8</accession>
<comment type="subcellular location">
    <subcellularLocation>
        <location evidence="2">Cytoplasm</location>
    </subcellularLocation>
</comment>
<dbReference type="InterPro" id="IPR027421">
    <property type="entry name" value="DNA_pol_lamdba_lyase_dom_sf"/>
</dbReference>
<evidence type="ECO:0000256" key="17">
    <source>
        <dbReference type="ARBA" id="ARBA00035726"/>
    </source>
</evidence>
<keyword evidence="7" id="KW-0237">DNA synthesis</keyword>
<dbReference type="Proteomes" id="UP000006583">
    <property type="component" value="Chromosome"/>
</dbReference>
<dbReference type="HOGENOM" id="CLU_017729_1_0_0"/>
<proteinExistence type="predicted"/>
<evidence type="ECO:0000259" key="22">
    <source>
        <dbReference type="SMART" id="SM00278"/>
    </source>
</evidence>
<comment type="function">
    <text evidence="20">Repair polymerase that plays a key role in base-excision repair. During this process, the damaged base is excised by specific DNA glycosylases, the DNA backbone is nicked at the abasic site by an apurinic/apyrimidic (AP) endonuclease, and POLB removes 5'-deoxyribose-phosphate from the preincised AP site acting as a 5'-deoxyribose-phosphate lyase (5'-dRP lyase); through its DNA polymerase activity, it adds one nucleotide to the 3' end of the arising single-nucleotide gap. Conducts 'gap-filling' DNA synthesis in a stepwise distributive fashion rather than in a processive fashion as for other DNA polymerases. It is also able to cleave sugar-phosphate bonds 3' to an intact AP site, acting as an AP lyase.</text>
</comment>
<dbReference type="EC" id="4.2.99.18" evidence="4"/>
<feature type="domain" description="Helix-hairpin-helix DNA-binding motif class 1" evidence="22">
    <location>
        <begin position="81"/>
        <end position="100"/>
    </location>
</feature>
<dbReference type="SUPFAM" id="SSF47802">
    <property type="entry name" value="DNA polymerase beta, N-terminal domain-like"/>
    <property type="match status" value="1"/>
</dbReference>
<comment type="catalytic activity">
    <reaction evidence="19">
        <text>a 5'-end 2'-deoxyribose-2'-deoxyribonucleotide-DNA = (2E,4S)-4-hydroxypenten-2-al-5-phosphate + a 5'-end 5'-phospho-2'-deoxyribonucleoside-DNA + H(+)</text>
        <dbReference type="Rhea" id="RHEA:76255"/>
        <dbReference type="Rhea" id="RHEA-COMP:13180"/>
        <dbReference type="Rhea" id="RHEA-COMP:18657"/>
        <dbReference type="ChEBI" id="CHEBI:15378"/>
        <dbReference type="ChEBI" id="CHEBI:136412"/>
        <dbReference type="ChEBI" id="CHEBI:195194"/>
        <dbReference type="ChEBI" id="CHEBI:195195"/>
    </reaction>
</comment>
<dbReference type="InterPro" id="IPR016195">
    <property type="entry name" value="Pol/histidinol_Pase-like"/>
</dbReference>
<keyword evidence="14" id="KW-0915">Sodium</keyword>
<dbReference type="SMART" id="SM00483">
    <property type="entry name" value="POLXc"/>
    <property type="match status" value="1"/>
</dbReference>
<evidence type="ECO:0000256" key="3">
    <source>
        <dbReference type="ARBA" id="ARBA00012417"/>
    </source>
</evidence>
<dbReference type="GO" id="GO:0008270">
    <property type="term" value="F:zinc ion binding"/>
    <property type="evidence" value="ECO:0007669"/>
    <property type="project" value="TreeGrafter"/>
</dbReference>
<dbReference type="PANTHER" id="PTHR36928:SF1">
    <property type="entry name" value="PHOSPHATASE YCDX-RELATED"/>
    <property type="match status" value="1"/>
</dbReference>
<dbReference type="Gene3D" id="1.10.150.20">
    <property type="entry name" value="5' to 3' exonuclease, C-terminal subdomain"/>
    <property type="match status" value="1"/>
</dbReference>
<dbReference type="GO" id="GO:0003677">
    <property type="term" value="F:DNA binding"/>
    <property type="evidence" value="ECO:0007669"/>
    <property type="project" value="InterPro"/>
</dbReference>
<dbReference type="InterPro" id="IPR003141">
    <property type="entry name" value="Pol/His_phosphatase_N"/>
</dbReference>
<keyword evidence="15" id="KW-0234">DNA repair</keyword>
<organism evidence="25 26">
    <name type="scientific">Thermodesulfobacterium geofontis (strain OPF15)</name>
    <dbReference type="NCBI Taxonomy" id="795359"/>
    <lineage>
        <taxon>Bacteria</taxon>
        <taxon>Pseudomonadati</taxon>
        <taxon>Thermodesulfobacteriota</taxon>
        <taxon>Thermodesulfobacteria</taxon>
        <taxon>Thermodesulfobacteriales</taxon>
        <taxon>Thermodesulfobacteriaceae</taxon>
        <taxon>Thermodesulfobacterium</taxon>
    </lineage>
</organism>
<dbReference type="CDD" id="cd00141">
    <property type="entry name" value="NT_POLXc"/>
    <property type="match status" value="1"/>
</dbReference>
<dbReference type="InterPro" id="IPR043519">
    <property type="entry name" value="NT_sf"/>
</dbReference>
<evidence type="ECO:0000259" key="23">
    <source>
        <dbReference type="SMART" id="SM00481"/>
    </source>
</evidence>
<name>F8C3E8_THEGP</name>
<keyword evidence="8" id="KW-0808">Transferase</keyword>
<dbReference type="Gene3D" id="3.30.460.10">
    <property type="entry name" value="Beta Polymerase, domain 2"/>
    <property type="match status" value="1"/>
</dbReference>
<dbReference type="GO" id="GO:0005829">
    <property type="term" value="C:cytosol"/>
    <property type="evidence" value="ECO:0007669"/>
    <property type="project" value="TreeGrafter"/>
</dbReference>
<evidence type="ECO:0000313" key="25">
    <source>
        <dbReference type="EMBL" id="AEH23575.1"/>
    </source>
</evidence>
<evidence type="ECO:0000256" key="5">
    <source>
        <dbReference type="ARBA" id="ARBA00020020"/>
    </source>
</evidence>
<dbReference type="Pfam" id="PF14520">
    <property type="entry name" value="HHH_5"/>
    <property type="match status" value="1"/>
</dbReference>
<dbReference type="eggNOG" id="COG1387">
    <property type="taxonomic scope" value="Bacteria"/>
</dbReference>
<feature type="domain" description="DNA-directed DNA polymerase X" evidence="24">
    <location>
        <begin position="31"/>
        <end position="343"/>
    </location>
</feature>
<evidence type="ECO:0000256" key="6">
    <source>
        <dbReference type="ARBA" id="ARBA00022481"/>
    </source>
</evidence>
<dbReference type="KEGG" id="top:TOPB45_1497"/>
<keyword evidence="6" id="KW-0488">Methylation</keyword>
<dbReference type="InterPro" id="IPR002054">
    <property type="entry name" value="DNA-dir_DNA_pol_X"/>
</dbReference>
<dbReference type="PANTHER" id="PTHR36928">
    <property type="entry name" value="PHOSPHATASE YCDX-RELATED"/>
    <property type="match status" value="1"/>
</dbReference>
<evidence type="ECO:0000256" key="21">
    <source>
        <dbReference type="ARBA" id="ARBA00049244"/>
    </source>
</evidence>
<evidence type="ECO:0000313" key="26">
    <source>
        <dbReference type="Proteomes" id="UP000006583"/>
    </source>
</evidence>
<keyword evidence="13" id="KW-0239">DNA-directed DNA polymerase</keyword>
<dbReference type="EC" id="2.7.7.7" evidence="3"/>
<feature type="domain" description="Polymerase/histidinol phosphatase N-terminal" evidence="23">
    <location>
        <begin position="367"/>
        <end position="446"/>
    </location>
</feature>
<dbReference type="SMART" id="SM00278">
    <property type="entry name" value="HhH1"/>
    <property type="match status" value="3"/>
</dbReference>
<dbReference type="AlphaFoldDB" id="F8C3E8"/>
<dbReference type="Gene3D" id="3.20.20.140">
    <property type="entry name" value="Metal-dependent hydrolases"/>
    <property type="match status" value="1"/>
</dbReference>
<keyword evidence="10" id="KW-0235">DNA replication</keyword>
<evidence type="ECO:0000256" key="10">
    <source>
        <dbReference type="ARBA" id="ARBA00022705"/>
    </source>
</evidence>
<comment type="catalytic activity">
    <reaction evidence="21">
        <text>DNA(n) + a 2'-deoxyribonucleoside 5'-triphosphate = DNA(n+1) + diphosphate</text>
        <dbReference type="Rhea" id="RHEA:22508"/>
        <dbReference type="Rhea" id="RHEA-COMP:17339"/>
        <dbReference type="Rhea" id="RHEA-COMP:17340"/>
        <dbReference type="ChEBI" id="CHEBI:33019"/>
        <dbReference type="ChEBI" id="CHEBI:61560"/>
        <dbReference type="ChEBI" id="CHEBI:173112"/>
        <dbReference type="EC" id="2.7.7.7"/>
    </reaction>
</comment>
<dbReference type="Pfam" id="PF14791">
    <property type="entry name" value="DNA_pol_B_thumb"/>
    <property type="match status" value="1"/>
</dbReference>
<evidence type="ECO:0000259" key="24">
    <source>
        <dbReference type="SMART" id="SM00483"/>
    </source>
</evidence>
<dbReference type="GO" id="GO:0042578">
    <property type="term" value="F:phosphoric ester hydrolase activity"/>
    <property type="evidence" value="ECO:0007669"/>
    <property type="project" value="TreeGrafter"/>
</dbReference>
<dbReference type="SMART" id="SM00481">
    <property type="entry name" value="POLIIIAc"/>
    <property type="match status" value="1"/>
</dbReference>
<sequence length="606" mass="68103">MEENVVNLFNKCILLNLVKSEKAYKIFKIRMKNKEVAEIFNKVAALLEIKGDNPYRIRAYQKAAQTIEALTTDIEELARQGKLEKLPGIGADLAGKIKEILRTGTLSLYEELKKEIPLVLLDFLEIPSLGPKKVKVLYEKLGITNIEELEKACKEHKIAKLPGFGWKTEENILKGIALFREKRGRRPLGEVLPLAEEIIETLKRESPVENIAVAGSIRRKKETVKDIDILITSVQPEKVMKKVTELPLVEEVIAFGETKTSVRLRTGIQMDVRVVEPDSWGAALAYFTGSKAHNIRVRELALEKGLKINEYGVFRGEEKIAGKTEEEVYASIGLPFIPPELREDRGEIEAALQGKLPKLVEYNEILGDGHVHSKYSDGTASLEEIIAKAEKMGLSWIAICDHSQGLKVAGGVPIEDLFKKKKHIEELNKKSPKVKLIFGAEVDILSDGTLDYPDEVLAEIDFVIAAIHTGFQQTEEQITNRIISALKHPLVHAIAHPTGRVIGEREPYAVNMPKILEVASEYGKALEINAYYKRLDLDDINTRAAKERGIPLIIGTDAHFIDQLEYLPLGTAVARRGWCEKKDILNTLTYEEFMAWLKKLRNLSKK</sequence>
<dbReference type="InterPro" id="IPR050243">
    <property type="entry name" value="PHP_phosphatase"/>
</dbReference>
<dbReference type="PRINTS" id="PR00870">
    <property type="entry name" value="DNAPOLXBETA"/>
</dbReference>
<dbReference type="STRING" id="795359.TOPB45_1497"/>
<evidence type="ECO:0000256" key="15">
    <source>
        <dbReference type="ARBA" id="ARBA00023204"/>
    </source>
</evidence>
<dbReference type="SUPFAM" id="SSF81301">
    <property type="entry name" value="Nucleotidyltransferase"/>
    <property type="match status" value="1"/>
</dbReference>
<dbReference type="Pfam" id="PF14716">
    <property type="entry name" value="HHH_8"/>
    <property type="match status" value="1"/>
</dbReference>
<reference evidence="25 26" key="1">
    <citation type="journal article" date="2013" name="Genome Announc.">
        <title>Complete genome sequence of the hyperthermophilic sulfate-reducing bacterium Thermodesulfobacterium geofontis OPF15T.</title>
        <authorList>
            <person name="Elkins J.G."/>
            <person name="Hamilton-Brehm S.D."/>
            <person name="Lucas S."/>
            <person name="Han J."/>
            <person name="Lapidus A."/>
            <person name="Cheng J.F."/>
            <person name="Goodwin L.A."/>
            <person name="Pitluck S."/>
            <person name="Peters L."/>
            <person name="Mikhailova N."/>
            <person name="Davenport K.W."/>
            <person name="Detter J.C."/>
            <person name="Han C.S."/>
            <person name="Tapia R."/>
            <person name="Land M.L."/>
            <person name="Hauser L."/>
            <person name="Kyrpides N.C."/>
            <person name="Ivanova N.N."/>
            <person name="Pagani I."/>
            <person name="Bruce D."/>
            <person name="Woyke T."/>
            <person name="Cottingham R.W."/>
        </authorList>
    </citation>
    <scope>NUCLEOTIDE SEQUENCE [LARGE SCALE GENOMIC DNA]</scope>
    <source>
        <strain evidence="25 26">OPF15</strain>
    </source>
</reference>
<dbReference type="RefSeq" id="WP_013910273.1">
    <property type="nucleotide sequence ID" value="NC_015682.1"/>
</dbReference>
<keyword evidence="11" id="KW-0227">DNA damage</keyword>
<comment type="cofactor">
    <cofactor evidence="1">
        <name>Mg(2+)</name>
        <dbReference type="ChEBI" id="CHEBI:18420"/>
    </cofactor>
</comment>
<dbReference type="Gene3D" id="1.10.150.110">
    <property type="entry name" value="DNA polymerase beta, N-terminal domain-like"/>
    <property type="match status" value="1"/>
</dbReference>
<evidence type="ECO:0000256" key="18">
    <source>
        <dbReference type="ARBA" id="ARBA00044632"/>
    </source>
</evidence>
<comment type="catalytic activity">
    <reaction evidence="18">
        <text>2'-deoxyribonucleotide-(2'-deoxyribose 5'-phosphate)-2'-deoxyribonucleotide-DNA = a 3'-end 2'-deoxyribonucleotide-(2,3-dehydro-2,3-deoxyribose 5'-phosphate)-DNA + a 5'-end 5'-phospho-2'-deoxyribonucleoside-DNA + H(+)</text>
        <dbReference type="Rhea" id="RHEA:66592"/>
        <dbReference type="Rhea" id="RHEA-COMP:13180"/>
        <dbReference type="Rhea" id="RHEA-COMP:16897"/>
        <dbReference type="Rhea" id="RHEA-COMP:17067"/>
        <dbReference type="ChEBI" id="CHEBI:15378"/>
        <dbReference type="ChEBI" id="CHEBI:136412"/>
        <dbReference type="ChEBI" id="CHEBI:157695"/>
        <dbReference type="ChEBI" id="CHEBI:167181"/>
        <dbReference type="EC" id="4.2.99.18"/>
    </reaction>
</comment>